<evidence type="ECO:0000256" key="6">
    <source>
        <dbReference type="HAMAP-Rule" id="MF_00337"/>
    </source>
</evidence>
<dbReference type="InterPro" id="IPR037004">
    <property type="entry name" value="Exonuc_VII_ssu_sf"/>
</dbReference>
<comment type="similarity">
    <text evidence="1 6">Belongs to the XseB family.</text>
</comment>
<evidence type="ECO:0000256" key="5">
    <source>
        <dbReference type="ARBA" id="ARBA00022839"/>
    </source>
</evidence>
<dbReference type="RefSeq" id="WP_341397443.1">
    <property type="nucleotide sequence ID" value="NZ_JBBUTI010000001.1"/>
</dbReference>
<proteinExistence type="inferred from homology"/>
<dbReference type="Gene3D" id="1.10.287.1040">
    <property type="entry name" value="Exonuclease VII, small subunit"/>
    <property type="match status" value="1"/>
</dbReference>
<evidence type="ECO:0000256" key="3">
    <source>
        <dbReference type="ARBA" id="ARBA00022722"/>
    </source>
</evidence>
<keyword evidence="4 6" id="KW-0378">Hydrolase</keyword>
<dbReference type="PIRSF" id="PIRSF006488">
    <property type="entry name" value="Exonuc_VII_S"/>
    <property type="match status" value="1"/>
</dbReference>
<sequence length="81" mass="9128">MPRAPSRTDVAQEPASYEEALAELDRLVQEMEAGQLPLDQLLGGYRRGAMLLEFCRGRLQSVEEQVKVLEEGQLKPWTNNA</sequence>
<dbReference type="GO" id="GO:0008855">
    <property type="term" value="F:exodeoxyribonuclease VII activity"/>
    <property type="evidence" value="ECO:0007669"/>
    <property type="project" value="UniProtKB-EC"/>
</dbReference>
<dbReference type="Pfam" id="PF02609">
    <property type="entry name" value="Exonuc_VII_S"/>
    <property type="match status" value="1"/>
</dbReference>
<dbReference type="SUPFAM" id="SSF116842">
    <property type="entry name" value="XseB-like"/>
    <property type="match status" value="1"/>
</dbReference>
<dbReference type="EC" id="3.1.11.6" evidence="6"/>
<dbReference type="PANTHER" id="PTHR34137">
    <property type="entry name" value="EXODEOXYRIBONUCLEASE 7 SMALL SUBUNIT"/>
    <property type="match status" value="1"/>
</dbReference>
<evidence type="ECO:0000256" key="4">
    <source>
        <dbReference type="ARBA" id="ARBA00022801"/>
    </source>
</evidence>
<keyword evidence="2 6" id="KW-0963">Cytoplasm</keyword>
<comment type="function">
    <text evidence="6">Bidirectionally degrades single-stranded DNA into large acid-insoluble oligonucleotides, which are then degraded further into small acid-soluble oligonucleotides.</text>
</comment>
<evidence type="ECO:0000313" key="7">
    <source>
        <dbReference type="EMBL" id="MEK8045301.1"/>
    </source>
</evidence>
<keyword evidence="5 6" id="KW-0269">Exonuclease</keyword>
<gene>
    <name evidence="6 7" type="primary">xseB</name>
    <name evidence="7" type="ORF">AACH00_02945</name>
</gene>
<name>A0ABU9C2Y8_9BURK</name>
<dbReference type="NCBIfam" id="TIGR01280">
    <property type="entry name" value="xseB"/>
    <property type="match status" value="1"/>
</dbReference>
<comment type="catalytic activity">
    <reaction evidence="6">
        <text>Exonucleolytic cleavage in either 5'- to 3'- or 3'- to 5'-direction to yield nucleoside 5'-phosphates.</text>
        <dbReference type="EC" id="3.1.11.6"/>
    </reaction>
</comment>
<evidence type="ECO:0000256" key="2">
    <source>
        <dbReference type="ARBA" id="ARBA00022490"/>
    </source>
</evidence>
<dbReference type="EMBL" id="JBBUTI010000001">
    <property type="protein sequence ID" value="MEK8045301.1"/>
    <property type="molecule type" value="Genomic_DNA"/>
</dbReference>
<comment type="subunit">
    <text evidence="6">Heterooligomer composed of large and small subunits.</text>
</comment>
<evidence type="ECO:0000256" key="1">
    <source>
        <dbReference type="ARBA" id="ARBA00009998"/>
    </source>
</evidence>
<accession>A0ABU9C2Y8</accession>
<protein>
    <recommendedName>
        <fullName evidence="6">Exodeoxyribonuclease 7 small subunit</fullName>
        <ecNumber evidence="6">3.1.11.6</ecNumber>
    </recommendedName>
    <alternativeName>
        <fullName evidence="6">Exodeoxyribonuclease VII small subunit</fullName>
        <shortName evidence="6">Exonuclease VII small subunit</shortName>
    </alternativeName>
</protein>
<comment type="subcellular location">
    <subcellularLocation>
        <location evidence="6">Cytoplasm</location>
    </subcellularLocation>
</comment>
<organism evidence="7 8">
    <name type="scientific">Ideonella margarita</name>
    <dbReference type="NCBI Taxonomy" id="2984191"/>
    <lineage>
        <taxon>Bacteria</taxon>
        <taxon>Pseudomonadati</taxon>
        <taxon>Pseudomonadota</taxon>
        <taxon>Betaproteobacteria</taxon>
        <taxon>Burkholderiales</taxon>
        <taxon>Sphaerotilaceae</taxon>
        <taxon>Ideonella</taxon>
    </lineage>
</organism>
<comment type="caution">
    <text evidence="7">The sequence shown here is derived from an EMBL/GenBank/DDBJ whole genome shotgun (WGS) entry which is preliminary data.</text>
</comment>
<keyword evidence="8" id="KW-1185">Reference proteome</keyword>
<evidence type="ECO:0000313" key="8">
    <source>
        <dbReference type="Proteomes" id="UP001379945"/>
    </source>
</evidence>
<dbReference type="Proteomes" id="UP001379945">
    <property type="component" value="Unassembled WGS sequence"/>
</dbReference>
<dbReference type="HAMAP" id="MF_00337">
    <property type="entry name" value="Exonuc_7_S"/>
    <property type="match status" value="1"/>
</dbReference>
<dbReference type="InterPro" id="IPR003761">
    <property type="entry name" value="Exonuc_VII_S"/>
</dbReference>
<reference evidence="7 8" key="1">
    <citation type="submission" date="2024-04" db="EMBL/GenBank/DDBJ databases">
        <title>Novel species of the genus Ideonella isolated from streams.</title>
        <authorList>
            <person name="Lu H."/>
        </authorList>
    </citation>
    <scope>NUCLEOTIDE SEQUENCE [LARGE SCALE GENOMIC DNA]</scope>
    <source>
        <strain evidence="7 8">LYT19W</strain>
    </source>
</reference>
<keyword evidence="3 6" id="KW-0540">Nuclease</keyword>
<dbReference type="PANTHER" id="PTHR34137:SF1">
    <property type="entry name" value="EXODEOXYRIBONUCLEASE 7 SMALL SUBUNIT"/>
    <property type="match status" value="1"/>
</dbReference>